<accession>A0A8S1DPK3</accession>
<dbReference type="Pfam" id="PF15993">
    <property type="entry name" value="Fuseless"/>
    <property type="match status" value="1"/>
</dbReference>
<feature type="transmembrane region" description="Helical" evidence="1">
    <location>
        <begin position="320"/>
        <end position="341"/>
    </location>
</feature>
<proteinExistence type="predicted"/>
<dbReference type="EMBL" id="CADEPI010000274">
    <property type="protein sequence ID" value="CAB3382527.1"/>
    <property type="molecule type" value="Genomic_DNA"/>
</dbReference>
<feature type="transmembrane region" description="Helical" evidence="1">
    <location>
        <begin position="248"/>
        <end position="269"/>
    </location>
</feature>
<keyword evidence="1" id="KW-0472">Membrane</keyword>
<keyword evidence="1" id="KW-0812">Transmembrane</keyword>
<dbReference type="GO" id="GO:0007270">
    <property type="term" value="P:neuron-neuron synaptic transmission"/>
    <property type="evidence" value="ECO:0007669"/>
    <property type="project" value="TreeGrafter"/>
</dbReference>
<dbReference type="GO" id="GO:0042734">
    <property type="term" value="C:presynaptic membrane"/>
    <property type="evidence" value="ECO:0007669"/>
    <property type="project" value="TreeGrafter"/>
</dbReference>
<feature type="transmembrane region" description="Helical" evidence="1">
    <location>
        <begin position="281"/>
        <end position="300"/>
    </location>
</feature>
<organism evidence="2 3">
    <name type="scientific">Cloeon dipterum</name>
    <dbReference type="NCBI Taxonomy" id="197152"/>
    <lineage>
        <taxon>Eukaryota</taxon>
        <taxon>Metazoa</taxon>
        <taxon>Ecdysozoa</taxon>
        <taxon>Arthropoda</taxon>
        <taxon>Hexapoda</taxon>
        <taxon>Insecta</taxon>
        <taxon>Pterygota</taxon>
        <taxon>Palaeoptera</taxon>
        <taxon>Ephemeroptera</taxon>
        <taxon>Pisciforma</taxon>
        <taxon>Baetidae</taxon>
        <taxon>Cloeon</taxon>
    </lineage>
</organism>
<dbReference type="OrthoDB" id="45313at2759"/>
<sequence>MGLAELQVQVQFSPVLVKKKASAGPWSLDDRPPEPQDKAGCSLAEMAWSALLVTPLVVAQWRGCWELMVFYTPEQKRERVLWWSVVAGAAFGVVSALLRGALTKSATQQRRTWRQRFWLALGSRLYLAAFAASSVAMWRGLWELIDMHCGHTYQLALFSIGLGSACLARLRCMRNLSGPPFVLTPDLNHTIFAFPTRYRTSGSKDPALHTLDCVFSVFVVGSLVVIVWRGTWGILDSILVPEHEDTSAWLSLAIGYGVTAIGFLLQVPARIACDKLSGGPRLLVADLYQFLCFCGTVNLWRGVWNLLNIYFLPEKPLVSYWVTHWVCLVVLMILCCGNSLLVRGVYIDGEEEGGQCVVFQVNYLRYHYKEKRRRQAAAAQVQGHAASEKRKDAEAARGPSVAAAGAGAVGENHLHHHHVHVPLLTHTMRDTIL</sequence>
<comment type="caution">
    <text evidence="2">The sequence shown here is derived from an EMBL/GenBank/DDBJ whole genome shotgun (WGS) entry which is preliminary data.</text>
</comment>
<evidence type="ECO:0000256" key="1">
    <source>
        <dbReference type="SAM" id="Phobius"/>
    </source>
</evidence>
<keyword evidence="3" id="KW-1185">Reference proteome</keyword>
<dbReference type="GO" id="GO:0007274">
    <property type="term" value="P:neuromuscular synaptic transmission"/>
    <property type="evidence" value="ECO:0007669"/>
    <property type="project" value="TreeGrafter"/>
</dbReference>
<feature type="transmembrane region" description="Helical" evidence="1">
    <location>
        <begin position="123"/>
        <end position="141"/>
    </location>
</feature>
<name>A0A8S1DPK3_9INSE</name>
<evidence type="ECO:0000313" key="2">
    <source>
        <dbReference type="EMBL" id="CAB3382527.1"/>
    </source>
</evidence>
<keyword evidence="1" id="KW-1133">Transmembrane helix</keyword>
<dbReference type="Proteomes" id="UP000494165">
    <property type="component" value="Unassembled WGS sequence"/>
</dbReference>
<protein>
    <submittedName>
        <fullName evidence="2">Uncharacterized protein</fullName>
    </submittedName>
</protein>
<evidence type="ECO:0000313" key="3">
    <source>
        <dbReference type="Proteomes" id="UP000494165"/>
    </source>
</evidence>
<dbReference type="GO" id="GO:0070073">
    <property type="term" value="P:clustering of voltage-gated calcium channels"/>
    <property type="evidence" value="ECO:0007669"/>
    <property type="project" value="TreeGrafter"/>
</dbReference>
<dbReference type="PANTHER" id="PTHR35270">
    <property type="entry name" value="FUSELESS, ISOFORM A"/>
    <property type="match status" value="1"/>
</dbReference>
<feature type="transmembrane region" description="Helical" evidence="1">
    <location>
        <begin position="81"/>
        <end position="102"/>
    </location>
</feature>
<feature type="transmembrane region" description="Helical" evidence="1">
    <location>
        <begin position="153"/>
        <end position="170"/>
    </location>
</feature>
<dbReference type="PANTHER" id="PTHR35270:SF2">
    <property type="entry name" value="FUSELESS, ISOFORM A"/>
    <property type="match status" value="1"/>
</dbReference>
<gene>
    <name evidence="2" type="ORF">CLODIP_2_CD03768</name>
</gene>
<dbReference type="AlphaFoldDB" id="A0A8S1DPK3"/>
<reference evidence="2 3" key="1">
    <citation type="submission" date="2020-04" db="EMBL/GenBank/DDBJ databases">
        <authorList>
            <person name="Alioto T."/>
            <person name="Alioto T."/>
            <person name="Gomez Garrido J."/>
        </authorList>
    </citation>
    <scope>NUCLEOTIDE SEQUENCE [LARGE SCALE GENOMIC DNA]</scope>
</reference>
<dbReference type="InterPro" id="IPR032751">
    <property type="entry name" value="Fuseless"/>
</dbReference>
<feature type="transmembrane region" description="Helical" evidence="1">
    <location>
        <begin position="207"/>
        <end position="228"/>
    </location>
</feature>